<gene>
    <name evidence="1" type="ORF">LTR37_021409</name>
</gene>
<name>A0ACC3M8M9_9PEZI</name>
<comment type="caution">
    <text evidence="1">The sequence shown here is derived from an EMBL/GenBank/DDBJ whole genome shotgun (WGS) entry which is preliminary data.</text>
</comment>
<keyword evidence="2" id="KW-1185">Reference proteome</keyword>
<accession>A0ACC3M8M9</accession>
<sequence>MTRWPEYLRGHHLPSAAALVALPQIESEPALVALCSSLNRIVEEAYHSVCCDQINPFEQARINSFLQRPSAADRPLMVKLKKSTWRQYVRVWEALLCFTYRTAQRGCRVELRHQLTNRQVVQLDDAVTRAEELLRLSVSDLDRGDEATALLQGATNSLDSSCLELCMSLLDHDLKGDLFESIIIGFLAVLGIDVEKGILKEAYHYLGPVRVHQGRADASDPEGRR</sequence>
<reference evidence="1" key="1">
    <citation type="submission" date="2023-07" db="EMBL/GenBank/DDBJ databases">
        <title>Black Yeasts Isolated from many extreme environments.</title>
        <authorList>
            <person name="Coleine C."/>
            <person name="Stajich J.E."/>
            <person name="Selbmann L."/>
        </authorList>
    </citation>
    <scope>NUCLEOTIDE SEQUENCE</scope>
    <source>
        <strain evidence="1">CCFEE 5714</strain>
    </source>
</reference>
<evidence type="ECO:0000313" key="2">
    <source>
        <dbReference type="Proteomes" id="UP001281147"/>
    </source>
</evidence>
<feature type="non-terminal residue" evidence="1">
    <location>
        <position position="225"/>
    </location>
</feature>
<dbReference type="Proteomes" id="UP001281147">
    <property type="component" value="Unassembled WGS sequence"/>
</dbReference>
<proteinExistence type="predicted"/>
<organism evidence="1 2">
    <name type="scientific">Vermiconidia calcicola</name>
    <dbReference type="NCBI Taxonomy" id="1690605"/>
    <lineage>
        <taxon>Eukaryota</taxon>
        <taxon>Fungi</taxon>
        <taxon>Dikarya</taxon>
        <taxon>Ascomycota</taxon>
        <taxon>Pezizomycotina</taxon>
        <taxon>Dothideomycetes</taxon>
        <taxon>Dothideomycetidae</taxon>
        <taxon>Mycosphaerellales</taxon>
        <taxon>Extremaceae</taxon>
        <taxon>Vermiconidia</taxon>
    </lineage>
</organism>
<evidence type="ECO:0000313" key="1">
    <source>
        <dbReference type="EMBL" id="KAK3679563.1"/>
    </source>
</evidence>
<protein>
    <submittedName>
        <fullName evidence="1">Uncharacterized protein</fullName>
    </submittedName>
</protein>
<dbReference type="EMBL" id="JAUTXU010000503">
    <property type="protein sequence ID" value="KAK3679563.1"/>
    <property type="molecule type" value="Genomic_DNA"/>
</dbReference>